<gene>
    <name evidence="3" type="ORF">HMPREF9498_02086</name>
</gene>
<organism evidence="3 4">
    <name type="scientific">Enterococcus faecalis TX4248</name>
    <dbReference type="NCBI Taxonomy" id="749495"/>
    <lineage>
        <taxon>Bacteria</taxon>
        <taxon>Bacillati</taxon>
        <taxon>Bacillota</taxon>
        <taxon>Bacilli</taxon>
        <taxon>Lactobacillales</taxon>
        <taxon>Enterococcaceae</taxon>
        <taxon>Enterococcus</taxon>
    </lineage>
</organism>
<dbReference type="EMBL" id="AEBR01000067">
    <property type="protein sequence ID" value="EFM82359.1"/>
    <property type="molecule type" value="Genomic_DNA"/>
</dbReference>
<dbReference type="Pfam" id="PF05065">
    <property type="entry name" value="Phage_capsid"/>
    <property type="match status" value="1"/>
</dbReference>
<sequence length="310" mass="35218">MKKKQLMKMDIQMFAQTWNPDNVTVLEKKDGTIPDKYNTLILKDVMENSKLMQLAKYEEMDGKEKKFEYFAEGPGAYWVGEGEKIKTSKPKWLNVTMTAKKIGVIIPVSREYLTYKMSDFFTQMQPKIAEAFYKKIDAATILDKENPFSQSIEKSVIAASNVIEGDLTYDNILALEDLLGEGEYDPNAFISNRKNRTVLREASKKIGDTTQFIYDRVSNTIDGLPVADLKSMDKGNLYTGDFDYLRYGIPFNINFKISEEAQLSTLTNEDGTPVNLYEQELVALRATMDIGFMVIKDEAFAKIQPKAAGE</sequence>
<proteinExistence type="predicted"/>
<dbReference type="InterPro" id="IPR024455">
    <property type="entry name" value="Phage_capsid"/>
</dbReference>
<dbReference type="SUPFAM" id="SSF56563">
    <property type="entry name" value="Major capsid protein gp5"/>
    <property type="match status" value="1"/>
</dbReference>
<evidence type="ECO:0000259" key="2">
    <source>
        <dbReference type="Pfam" id="PF05065"/>
    </source>
</evidence>
<dbReference type="RefSeq" id="WP_002381655.1">
    <property type="nucleotide sequence ID" value="NZ_GL454464.1"/>
</dbReference>
<accession>A0A125W4Q4</accession>
<dbReference type="InterPro" id="IPR054612">
    <property type="entry name" value="Phage_capsid-like_C"/>
</dbReference>
<comment type="subcellular location">
    <subcellularLocation>
        <location evidence="1">Virion</location>
    </subcellularLocation>
</comment>
<dbReference type="AlphaFoldDB" id="A0A125W4Q4"/>
<protein>
    <recommendedName>
        <fullName evidence="2">Phage capsid-like C-terminal domain-containing protein</fullName>
    </recommendedName>
</protein>
<evidence type="ECO:0000313" key="4">
    <source>
        <dbReference type="Proteomes" id="UP000004846"/>
    </source>
</evidence>
<dbReference type="Proteomes" id="UP000004846">
    <property type="component" value="Unassembled WGS sequence"/>
</dbReference>
<evidence type="ECO:0000256" key="1">
    <source>
        <dbReference type="ARBA" id="ARBA00004328"/>
    </source>
</evidence>
<dbReference type="Gene3D" id="3.30.2400.10">
    <property type="entry name" value="Major capsid protein gp5"/>
    <property type="match status" value="1"/>
</dbReference>
<name>A0A125W4Q4_ENTFL</name>
<feature type="domain" description="Phage capsid-like C-terminal" evidence="2">
    <location>
        <begin position="32"/>
        <end position="304"/>
    </location>
</feature>
<dbReference type="NCBIfam" id="TIGR01554">
    <property type="entry name" value="major_cap_HK97"/>
    <property type="match status" value="1"/>
</dbReference>
<comment type="caution">
    <text evidence="3">The sequence shown here is derived from an EMBL/GenBank/DDBJ whole genome shotgun (WGS) entry which is preliminary data.</text>
</comment>
<evidence type="ECO:0000313" key="3">
    <source>
        <dbReference type="EMBL" id="EFM82359.1"/>
    </source>
</evidence>
<dbReference type="Gene3D" id="3.30.2320.10">
    <property type="entry name" value="hypothetical protein PF0899 domain"/>
    <property type="match status" value="1"/>
</dbReference>
<reference evidence="3 4" key="1">
    <citation type="submission" date="2010-07" db="EMBL/GenBank/DDBJ databases">
        <authorList>
            <person name="Sid Ahmed O."/>
        </authorList>
    </citation>
    <scope>NUCLEOTIDE SEQUENCE [LARGE SCALE GENOMIC DNA]</scope>
    <source>
        <strain evidence="3 4">TX4248</strain>
    </source>
</reference>
<dbReference type="HOGENOM" id="CLU_057653_0_0_9"/>